<proteinExistence type="predicted"/>
<dbReference type="InterPro" id="IPR029046">
    <property type="entry name" value="LolA/LolB/LppX"/>
</dbReference>
<dbReference type="Proteomes" id="UP000018890">
    <property type="component" value="Unassembled WGS sequence"/>
</dbReference>
<dbReference type="STRING" id="1236970.JCM9140_2501"/>
<accession>W4Q425</accession>
<keyword evidence="2" id="KW-0449">Lipoprotein</keyword>
<dbReference type="RefSeq" id="WP_034746097.1">
    <property type="nucleotide sequence ID" value="NZ_BAUT01000024.1"/>
</dbReference>
<dbReference type="PROSITE" id="PS51257">
    <property type="entry name" value="PROKAR_LIPOPROTEIN"/>
    <property type="match status" value="1"/>
</dbReference>
<keyword evidence="1" id="KW-0732">Signal</keyword>
<dbReference type="EMBL" id="BAUT01000024">
    <property type="protein sequence ID" value="GAE26443.1"/>
    <property type="molecule type" value="Genomic_DNA"/>
</dbReference>
<keyword evidence="2" id="KW-0675">Receptor</keyword>
<dbReference type="PANTHER" id="PTHR37507:SF2">
    <property type="entry name" value="SPORULATION PROTEIN YDCC"/>
    <property type="match status" value="1"/>
</dbReference>
<organism evidence="2 3">
    <name type="scientific">Halalkalibacter wakoensis JCM 9140</name>
    <dbReference type="NCBI Taxonomy" id="1236970"/>
    <lineage>
        <taxon>Bacteria</taxon>
        <taxon>Bacillati</taxon>
        <taxon>Bacillota</taxon>
        <taxon>Bacilli</taxon>
        <taxon>Bacillales</taxon>
        <taxon>Bacillaceae</taxon>
        <taxon>Halalkalibacter</taxon>
    </lineage>
</organism>
<name>W4Q425_9BACI</name>
<feature type="signal peptide" evidence="1">
    <location>
        <begin position="1"/>
        <end position="21"/>
    </location>
</feature>
<dbReference type="AlphaFoldDB" id="W4Q425"/>
<protein>
    <submittedName>
        <fullName evidence="2">Outer membrane lipoprotein receptor</fullName>
    </submittedName>
</protein>
<evidence type="ECO:0000256" key="1">
    <source>
        <dbReference type="SAM" id="SignalP"/>
    </source>
</evidence>
<comment type="caution">
    <text evidence="2">The sequence shown here is derived from an EMBL/GenBank/DDBJ whole genome shotgun (WGS) entry which is preliminary data.</text>
</comment>
<dbReference type="OrthoDB" id="9785380at2"/>
<reference evidence="2" key="1">
    <citation type="journal article" date="2014" name="Genome Announc.">
        <title>Draft Genome Sequences of Three Alkaliphilic Bacillus Strains, Bacillus wakoensis JCM 9140T, Bacillus akibai JCM 9157T, and Bacillus hemicellulosilyticus JCM 9152T.</title>
        <authorList>
            <person name="Yuki M."/>
            <person name="Oshima K."/>
            <person name="Suda W."/>
            <person name="Oshida Y."/>
            <person name="Kitamura K."/>
            <person name="Iida T."/>
            <person name="Hattori M."/>
            <person name="Ohkuma M."/>
        </authorList>
    </citation>
    <scope>NUCLEOTIDE SEQUENCE [LARGE SCALE GENOMIC DNA]</scope>
    <source>
        <strain evidence="2">JCM 9140</strain>
    </source>
</reference>
<dbReference type="InterPro" id="IPR052944">
    <property type="entry name" value="Sporulation_related"/>
</dbReference>
<dbReference type="Gene3D" id="2.50.20.10">
    <property type="entry name" value="Lipoprotein localisation LolA/LolB/LppX"/>
    <property type="match status" value="1"/>
</dbReference>
<sequence>MKKAIWFATLGLLLSIILVGCGEKTQEDIMTDLDEKLEEMTGYKAKSTMTLETGKDQQTYEVDVWHQKKSYYRVALENQNKDQSQIILRNDDGVFVLTPALNKSFRFQSDWPTNSSQVYLYESLIQDILMDPERSFHADEDYYVFQTNTNYQNKNLNTQEIKLNKKDLSPAQVKIMNADLEVLVQLDFTSFEWNASFNEGDFDMERNMTGAQMTEEPAMAEMSEPMTVYYPMYTPDGTQFGSSQNIESDTGERVVLIYNGEQPFTLIQEQSQVVPASTPMNVSQGEPVDLGFTIGVMTSESLQWSYNGVDFFLASENLSEEEMMSIASSVYGTEEK</sequence>
<dbReference type="PANTHER" id="PTHR37507">
    <property type="entry name" value="SPORULATION PROTEIN YDCC"/>
    <property type="match status" value="1"/>
</dbReference>
<gene>
    <name evidence="2" type="ORF">JCM9140_2501</name>
</gene>
<feature type="chain" id="PRO_5039044577" evidence="1">
    <location>
        <begin position="22"/>
        <end position="336"/>
    </location>
</feature>
<evidence type="ECO:0000313" key="2">
    <source>
        <dbReference type="EMBL" id="GAE26443.1"/>
    </source>
</evidence>
<keyword evidence="3" id="KW-1185">Reference proteome</keyword>
<evidence type="ECO:0000313" key="3">
    <source>
        <dbReference type="Proteomes" id="UP000018890"/>
    </source>
</evidence>
<dbReference type="SUPFAM" id="SSF89392">
    <property type="entry name" value="Prokaryotic lipoproteins and lipoprotein localization factors"/>
    <property type="match status" value="1"/>
</dbReference>